<evidence type="ECO:0000259" key="1">
    <source>
        <dbReference type="Pfam" id="PF03435"/>
    </source>
</evidence>
<evidence type="ECO:0000313" key="2">
    <source>
        <dbReference type="EMBL" id="GMA21829.1"/>
    </source>
</evidence>
<dbReference type="PANTHER" id="PTHR12286">
    <property type="entry name" value="SACCHAROPINE DEHYDROGENASE-LIKE OXIDOREDUCTASE"/>
    <property type="match status" value="1"/>
</dbReference>
<gene>
    <name evidence="2" type="ORF">GCM10025862_38500</name>
</gene>
<proteinExistence type="predicted"/>
<dbReference type="SUPFAM" id="SSF51735">
    <property type="entry name" value="NAD(P)-binding Rossmann-fold domains"/>
    <property type="match status" value="1"/>
</dbReference>
<reference evidence="3" key="1">
    <citation type="journal article" date="2019" name="Int. J. Syst. Evol. Microbiol.">
        <title>The Global Catalogue of Microorganisms (GCM) 10K type strain sequencing project: providing services to taxonomists for standard genome sequencing and annotation.</title>
        <authorList>
            <consortium name="The Broad Institute Genomics Platform"/>
            <consortium name="The Broad Institute Genome Sequencing Center for Infectious Disease"/>
            <person name="Wu L."/>
            <person name="Ma J."/>
        </authorList>
    </citation>
    <scope>NUCLEOTIDE SEQUENCE [LARGE SCALE GENOMIC DNA]</scope>
    <source>
        <strain evidence="3">NBRC 105830</strain>
    </source>
</reference>
<evidence type="ECO:0000313" key="3">
    <source>
        <dbReference type="Proteomes" id="UP001157109"/>
    </source>
</evidence>
<dbReference type="RefSeq" id="WP_348520392.1">
    <property type="nucleotide sequence ID" value="NZ_BSUJ01000001.1"/>
</dbReference>
<dbReference type="PANTHER" id="PTHR12286:SF5">
    <property type="entry name" value="SACCHAROPINE DEHYDROGENASE-LIKE OXIDOREDUCTASE"/>
    <property type="match status" value="1"/>
</dbReference>
<keyword evidence="3" id="KW-1185">Reference proteome</keyword>
<feature type="domain" description="Saccharopine dehydrogenase NADP binding" evidence="1">
    <location>
        <begin position="9"/>
        <end position="136"/>
    </location>
</feature>
<comment type="caution">
    <text evidence="2">The sequence shown here is derived from an EMBL/GenBank/DDBJ whole genome shotgun (WGS) entry which is preliminary data.</text>
</comment>
<protein>
    <recommendedName>
        <fullName evidence="1">Saccharopine dehydrogenase NADP binding domain-containing protein</fullName>
    </recommendedName>
</protein>
<accession>A0ABQ6HWC1</accession>
<dbReference type="InterPro" id="IPR051276">
    <property type="entry name" value="Saccharopine_DH-like_oxidrdct"/>
</dbReference>
<dbReference type="Proteomes" id="UP001157109">
    <property type="component" value="Unassembled WGS sequence"/>
</dbReference>
<name>A0ABQ6HWC1_9MICO</name>
<sequence>MTDSREFNIIVYGATGFVGELIVQHLAATAPEDARIALAGRSRNRVDALKARLGGRALSFPTIQADSAQPDTLTALAERTRVVLTTVGPYAEHGIPLVQACAEAGTHYADLTGEVLFVRESIDRFDELARNNGARIVHSCGFDSVPSDLATLLAADRARADGAGELTDSTLHASMKGGFSGGTIASMKGQVDTLHRDPAARKIVMDPYALSPDRAAEPDGGKSRFESPKVELDREIDCWVAPFVMSSFNEPVVRRSNASTAGPTAAACATAR</sequence>
<dbReference type="InterPro" id="IPR005097">
    <property type="entry name" value="Sacchrp_dh_NADP-bd"/>
</dbReference>
<dbReference type="Pfam" id="PF03435">
    <property type="entry name" value="Sacchrp_dh_NADP"/>
    <property type="match status" value="1"/>
</dbReference>
<dbReference type="InterPro" id="IPR036291">
    <property type="entry name" value="NAD(P)-bd_dom_sf"/>
</dbReference>
<dbReference type="EMBL" id="BSUJ01000001">
    <property type="protein sequence ID" value="GMA21829.1"/>
    <property type="molecule type" value="Genomic_DNA"/>
</dbReference>
<organism evidence="2 3">
    <name type="scientific">Arsenicicoccus piscis</name>
    <dbReference type="NCBI Taxonomy" id="673954"/>
    <lineage>
        <taxon>Bacteria</taxon>
        <taxon>Bacillati</taxon>
        <taxon>Actinomycetota</taxon>
        <taxon>Actinomycetes</taxon>
        <taxon>Micrococcales</taxon>
        <taxon>Intrasporangiaceae</taxon>
        <taxon>Arsenicicoccus</taxon>
    </lineage>
</organism>
<dbReference type="Gene3D" id="3.40.50.720">
    <property type="entry name" value="NAD(P)-binding Rossmann-like Domain"/>
    <property type="match status" value="1"/>
</dbReference>